<dbReference type="Pfam" id="PF01075">
    <property type="entry name" value="Glyco_transf_9"/>
    <property type="match status" value="1"/>
</dbReference>
<sequence length="341" mass="38965">MREQGNKRILIFNVNWLGDVLFSTATIRNIRRNFPDSFIACIVPSRCYPILKGNPNLDELIIFDEKDRHKGILERFDFVRSLRGRSFDIVFLLHRSFSRALICRLAGIPERIGYYTRKRGFLLTRKIIPPPKDSLHRIDYYLDIIKKAGLKVEDRYTEFYITDEDIKFAREFLNKNLVSNKDLLVVINPGGNWLPKRWPKEYWAELADKLIEGFGAKVVVTGGYNDLSLTSEIKSRMKFKPIIACGVFNLKQLGALIKEAGIFITVDTGPLHIANSVGAKKIIAIFGPTSPKITGPYPLENVIILQKNVGCVIPCYEVKCKDNRCMKAITPNDVLKEIKTQ</sequence>
<organism evidence="6 7">
    <name type="scientific">Candidatus Sherwoodlollariibacterium unditelluris</name>
    <dbReference type="NCBI Taxonomy" id="1974757"/>
    <lineage>
        <taxon>Bacteria</taxon>
        <taxon>Pseudomonadati</taxon>
        <taxon>Candidatus Omnitrophota</taxon>
        <taxon>Candidatus Sherwoodlollariibacterium</taxon>
    </lineage>
</organism>
<gene>
    <name evidence="6" type="primary">waaF</name>
    <name evidence="6" type="ORF">COX41_00195</name>
</gene>
<dbReference type="GO" id="GO:0009244">
    <property type="term" value="P:lipopolysaccharide core region biosynthetic process"/>
    <property type="evidence" value="ECO:0007669"/>
    <property type="project" value="TreeGrafter"/>
</dbReference>
<proteinExistence type="inferred from homology"/>
<comment type="caution">
    <text evidence="6">The sequence shown here is derived from an EMBL/GenBank/DDBJ whole genome shotgun (WGS) entry which is preliminary data.</text>
</comment>
<comment type="similarity">
    <text evidence="3">Belongs to the glycosyltransferase 9 family.</text>
</comment>
<dbReference type="EMBL" id="PCRK01000006">
    <property type="protein sequence ID" value="PIP19906.1"/>
    <property type="molecule type" value="Genomic_DNA"/>
</dbReference>
<dbReference type="SUPFAM" id="SSF53756">
    <property type="entry name" value="UDP-Glycosyltransferase/glycogen phosphorylase"/>
    <property type="match status" value="1"/>
</dbReference>
<name>A0A2G9YKZ6_9BACT</name>
<dbReference type="NCBIfam" id="TIGR02195">
    <property type="entry name" value="heptsyl_trn_II"/>
    <property type="match status" value="1"/>
</dbReference>
<evidence type="ECO:0000256" key="4">
    <source>
        <dbReference type="ARBA" id="ARBA00044042"/>
    </source>
</evidence>
<dbReference type="PANTHER" id="PTHR30160">
    <property type="entry name" value="TETRAACYLDISACCHARIDE 4'-KINASE-RELATED"/>
    <property type="match status" value="1"/>
</dbReference>
<dbReference type="AlphaFoldDB" id="A0A2G9YKZ6"/>
<evidence type="ECO:0000256" key="3">
    <source>
        <dbReference type="ARBA" id="ARBA00043995"/>
    </source>
</evidence>
<dbReference type="InterPro" id="IPR051199">
    <property type="entry name" value="LPS_LOS_Heptosyltrfase"/>
</dbReference>
<evidence type="ECO:0000313" key="6">
    <source>
        <dbReference type="EMBL" id="PIP19906.1"/>
    </source>
</evidence>
<dbReference type="InterPro" id="IPR002201">
    <property type="entry name" value="Glyco_trans_9"/>
</dbReference>
<evidence type="ECO:0000256" key="5">
    <source>
        <dbReference type="ARBA" id="ARBA00047503"/>
    </source>
</evidence>
<accession>A0A2G9YKZ6</accession>
<dbReference type="CDD" id="cd03789">
    <property type="entry name" value="GT9_LPS_heptosyltransferase"/>
    <property type="match status" value="1"/>
</dbReference>
<evidence type="ECO:0000256" key="1">
    <source>
        <dbReference type="ARBA" id="ARBA00022676"/>
    </source>
</evidence>
<reference evidence="6 7" key="1">
    <citation type="submission" date="2017-09" db="EMBL/GenBank/DDBJ databases">
        <title>Depth-based differentiation of microbial function through sediment-hosted aquifers and enrichment of novel symbionts in the deep terrestrial subsurface.</title>
        <authorList>
            <person name="Probst A.J."/>
            <person name="Ladd B."/>
            <person name="Jarett J.K."/>
            <person name="Geller-Mcgrath D.E."/>
            <person name="Sieber C.M."/>
            <person name="Emerson J.B."/>
            <person name="Anantharaman K."/>
            <person name="Thomas B.C."/>
            <person name="Malmstrom R."/>
            <person name="Stieglmeier M."/>
            <person name="Klingl A."/>
            <person name="Woyke T."/>
            <person name="Ryan C.M."/>
            <person name="Banfield J.F."/>
        </authorList>
    </citation>
    <scope>NUCLEOTIDE SEQUENCE [LARGE SCALE GENOMIC DNA]</scope>
    <source>
        <strain evidence="6">CG23_combo_of_CG06-09_8_20_14_all_41_10</strain>
    </source>
</reference>
<comment type="catalytic activity">
    <reaction evidence="5">
        <text>an L-alpha-D-Hep-(1-&gt;5)-[alpha-Kdo-(2-&gt;4)]-alpha-Kdo-(2-&gt;6)-lipid A + ADP-L-glycero-beta-D-manno-heptose = an L-alpha-D-Hep-(1-&gt;3)-L-alpha-D-Hep-(1-&gt;5)-[alpha-Kdo-(2-&gt;4)]-alpha-Kdo-(2-&gt;6)-lipid A + ADP + H(+)</text>
        <dbReference type="Rhea" id="RHEA:74071"/>
        <dbReference type="ChEBI" id="CHEBI:15378"/>
        <dbReference type="ChEBI" id="CHEBI:61506"/>
        <dbReference type="ChEBI" id="CHEBI:193068"/>
        <dbReference type="ChEBI" id="CHEBI:193069"/>
        <dbReference type="ChEBI" id="CHEBI:456216"/>
        <dbReference type="EC" id="2.4.99.24"/>
    </reaction>
</comment>
<dbReference type="InterPro" id="IPR011910">
    <property type="entry name" value="RfaF"/>
</dbReference>
<dbReference type="GO" id="GO:0005829">
    <property type="term" value="C:cytosol"/>
    <property type="evidence" value="ECO:0007669"/>
    <property type="project" value="TreeGrafter"/>
</dbReference>
<dbReference type="Proteomes" id="UP000231292">
    <property type="component" value="Unassembled WGS sequence"/>
</dbReference>
<dbReference type="GO" id="GO:0008713">
    <property type="term" value="F:ADP-heptose-lipopolysaccharide heptosyltransferase activity"/>
    <property type="evidence" value="ECO:0007669"/>
    <property type="project" value="UniProtKB-EC"/>
</dbReference>
<dbReference type="Gene3D" id="3.40.50.2000">
    <property type="entry name" value="Glycogen Phosphorylase B"/>
    <property type="match status" value="2"/>
</dbReference>
<dbReference type="EC" id="2.4.99.24" evidence="4"/>
<evidence type="ECO:0000256" key="2">
    <source>
        <dbReference type="ARBA" id="ARBA00022679"/>
    </source>
</evidence>
<keyword evidence="1" id="KW-0328">Glycosyltransferase</keyword>
<evidence type="ECO:0000313" key="7">
    <source>
        <dbReference type="Proteomes" id="UP000231292"/>
    </source>
</evidence>
<protein>
    <recommendedName>
        <fullName evidence="4">lipopolysaccharide heptosyltransferase II</fullName>
        <ecNumber evidence="4">2.4.99.24</ecNumber>
    </recommendedName>
</protein>
<keyword evidence="2 6" id="KW-0808">Transferase</keyword>